<feature type="transmembrane region" description="Helical" evidence="6">
    <location>
        <begin position="61"/>
        <end position="83"/>
    </location>
</feature>
<feature type="transmembrane region" description="Helical" evidence="6">
    <location>
        <begin position="28"/>
        <end position="49"/>
    </location>
</feature>
<keyword evidence="3 6" id="KW-1133">Transmembrane helix</keyword>
<evidence type="ECO:0000256" key="1">
    <source>
        <dbReference type="ARBA" id="ARBA00004141"/>
    </source>
</evidence>
<dbReference type="Pfam" id="PF05105">
    <property type="entry name" value="Phage_holin_4_1"/>
    <property type="match status" value="1"/>
</dbReference>
<dbReference type="InterPro" id="IPR006480">
    <property type="entry name" value="Phage_holin_4_1"/>
</dbReference>
<comment type="subcellular location">
    <subcellularLocation>
        <location evidence="1">Membrane</location>
        <topology evidence="1">Multi-pass membrane protein</topology>
    </subcellularLocation>
</comment>
<evidence type="ECO:0000313" key="7">
    <source>
        <dbReference type="EMBL" id="MBB5326262.1"/>
    </source>
</evidence>
<dbReference type="EMBL" id="JACHEP010000034">
    <property type="protein sequence ID" value="MBB5326262.1"/>
    <property type="molecule type" value="Genomic_DNA"/>
</dbReference>
<accession>A0A7W8MW47</accession>
<gene>
    <name evidence="7" type="ORF">HNQ34_003396</name>
</gene>
<protein>
    <submittedName>
        <fullName evidence="7">Toxin secretion/phage lysis holin</fullName>
    </submittedName>
</protein>
<evidence type="ECO:0000256" key="6">
    <source>
        <dbReference type="SAM" id="Phobius"/>
    </source>
</evidence>
<evidence type="ECO:0000313" key="8">
    <source>
        <dbReference type="Proteomes" id="UP000520011"/>
    </source>
</evidence>
<keyword evidence="2 6" id="KW-0812">Transmembrane</keyword>
<keyword evidence="4 6" id="KW-0472">Membrane</keyword>
<evidence type="ECO:0000256" key="3">
    <source>
        <dbReference type="ARBA" id="ARBA00022989"/>
    </source>
</evidence>
<comment type="similarity">
    <text evidence="5">Belongs to the bacteriophage holin family. Cp-1 holin subfamily.</text>
</comment>
<sequence length="131" mass="14460">MNKYVFFLGISLMGSVLSSLFGSLDLFVIILLCFVVIDYVTGVIASALAGKLSSEVGFRGIVRKLLIFVLVAVSHLLDIAIGWDHHFIRDATVFFYITNEVISILENVGRAGLPIPDFLKKVVELLKDQSK</sequence>
<proteinExistence type="inferred from homology"/>
<comment type="caution">
    <text evidence="7">The sequence shown here is derived from an EMBL/GenBank/DDBJ whole genome shotgun (WGS) entry which is preliminary data.</text>
</comment>
<evidence type="ECO:0000256" key="4">
    <source>
        <dbReference type="ARBA" id="ARBA00023136"/>
    </source>
</evidence>
<dbReference type="GO" id="GO:0016020">
    <property type="term" value="C:membrane"/>
    <property type="evidence" value="ECO:0007669"/>
    <property type="project" value="UniProtKB-SubCell"/>
</dbReference>
<evidence type="ECO:0000256" key="5">
    <source>
        <dbReference type="ARBA" id="ARBA00023600"/>
    </source>
</evidence>
<keyword evidence="8" id="KW-1185">Reference proteome</keyword>
<dbReference type="NCBIfam" id="TIGR01593">
    <property type="entry name" value="holin_tox_secr"/>
    <property type="match status" value="1"/>
</dbReference>
<dbReference type="AlphaFoldDB" id="A0A7W8MW47"/>
<evidence type="ECO:0000256" key="2">
    <source>
        <dbReference type="ARBA" id="ARBA00022692"/>
    </source>
</evidence>
<organism evidence="7 8">
    <name type="scientific">Anoxybacteroides tepidamans</name>
    <dbReference type="NCBI Taxonomy" id="265948"/>
    <lineage>
        <taxon>Bacteria</taxon>
        <taxon>Bacillati</taxon>
        <taxon>Bacillota</taxon>
        <taxon>Bacilli</taxon>
        <taxon>Bacillales</taxon>
        <taxon>Anoxybacillaceae</taxon>
        <taxon>Anoxybacteroides</taxon>
    </lineage>
</organism>
<reference evidence="7 8" key="1">
    <citation type="submission" date="2020-08" db="EMBL/GenBank/DDBJ databases">
        <title>Genomic Encyclopedia of Type Strains, Phase IV (KMG-IV): sequencing the most valuable type-strain genomes for metagenomic binning, comparative biology and taxonomic classification.</title>
        <authorList>
            <person name="Goeker M."/>
        </authorList>
    </citation>
    <scope>NUCLEOTIDE SEQUENCE [LARGE SCALE GENOMIC DNA]</scope>
    <source>
        <strain evidence="7 8">DSM 16325</strain>
    </source>
</reference>
<name>A0A7W8MW47_9BACL</name>
<dbReference type="Proteomes" id="UP000520011">
    <property type="component" value="Unassembled WGS sequence"/>
</dbReference>